<evidence type="ECO:0000256" key="1">
    <source>
        <dbReference type="ARBA" id="ARBA00022723"/>
    </source>
</evidence>
<dbReference type="Pfam" id="PF08726">
    <property type="entry name" value="EFhand_Ca_insen"/>
    <property type="match status" value="1"/>
</dbReference>
<evidence type="ECO:0000313" key="7">
    <source>
        <dbReference type="RefSeq" id="XP_035829060.1"/>
    </source>
</evidence>
<evidence type="ECO:0000256" key="4">
    <source>
        <dbReference type="ARBA" id="ARBA00023203"/>
    </source>
</evidence>
<dbReference type="PROSITE" id="PS00018">
    <property type="entry name" value="EF_HAND_1"/>
    <property type="match status" value="2"/>
</dbReference>
<accession>A0ABM1W317</accession>
<feature type="domain" description="EF-hand" evidence="5">
    <location>
        <begin position="426"/>
        <end position="461"/>
    </location>
</feature>
<organism evidence="6 7">
    <name type="scientific">Aplysia californica</name>
    <name type="common">California sea hare</name>
    <dbReference type="NCBI Taxonomy" id="6500"/>
    <lineage>
        <taxon>Eukaryota</taxon>
        <taxon>Metazoa</taxon>
        <taxon>Spiralia</taxon>
        <taxon>Lophotrochozoa</taxon>
        <taxon>Mollusca</taxon>
        <taxon>Gastropoda</taxon>
        <taxon>Heterobranchia</taxon>
        <taxon>Euthyneura</taxon>
        <taxon>Tectipleura</taxon>
        <taxon>Aplysiida</taxon>
        <taxon>Aplysioidea</taxon>
        <taxon>Aplysiidae</taxon>
        <taxon>Aplysia</taxon>
    </lineage>
</organism>
<dbReference type="PANTHER" id="PTHR11915">
    <property type="entry name" value="SPECTRIN/FILAMIN RELATED CYTOSKELETAL PROTEIN"/>
    <property type="match status" value="1"/>
</dbReference>
<keyword evidence="6" id="KW-1185">Reference proteome</keyword>
<dbReference type="CDD" id="cd00051">
    <property type="entry name" value="EFh"/>
    <property type="match status" value="1"/>
</dbReference>
<protein>
    <submittedName>
        <fullName evidence="7">Spectrin alpha chain</fullName>
    </submittedName>
</protein>
<gene>
    <name evidence="7" type="primary">LOC101852133</name>
</gene>
<reference evidence="7" key="1">
    <citation type="submission" date="2025-08" db="UniProtKB">
        <authorList>
            <consortium name="RefSeq"/>
        </authorList>
    </citation>
    <scope>IDENTIFICATION</scope>
</reference>
<dbReference type="CDD" id="cd00176">
    <property type="entry name" value="SPEC"/>
    <property type="match status" value="2"/>
</dbReference>
<dbReference type="InterPro" id="IPR002048">
    <property type="entry name" value="EF_hand_dom"/>
</dbReference>
<evidence type="ECO:0000259" key="5">
    <source>
        <dbReference type="PROSITE" id="PS50222"/>
    </source>
</evidence>
<dbReference type="SMART" id="SM00054">
    <property type="entry name" value="EFh"/>
    <property type="match status" value="2"/>
</dbReference>
<evidence type="ECO:0000256" key="2">
    <source>
        <dbReference type="ARBA" id="ARBA00022737"/>
    </source>
</evidence>
<dbReference type="GeneID" id="101852133"/>
<dbReference type="InterPro" id="IPR002017">
    <property type="entry name" value="Spectrin_repeat"/>
</dbReference>
<dbReference type="RefSeq" id="XP_035829060.1">
    <property type="nucleotide sequence ID" value="XM_035973167.1"/>
</dbReference>
<keyword evidence="3" id="KW-0106">Calcium</keyword>
<dbReference type="SUPFAM" id="SSF46966">
    <property type="entry name" value="Spectrin repeat"/>
    <property type="match status" value="3"/>
</dbReference>
<dbReference type="InterPro" id="IPR011992">
    <property type="entry name" value="EF-hand-dom_pair"/>
</dbReference>
<dbReference type="Gene3D" id="1.20.58.60">
    <property type="match status" value="4"/>
</dbReference>
<sequence length="682" mass="78209">MCVVWYNVCCIVCLQGLQKKHEAFESDFQVHKERCSEIRKEGQTLITDGNHNADSIGQRIAGMEEKLQELDGAAARRKASLNDNSAFLQFMWKTDVVDSWIADKETQVRSEDYGRDLSSVQTFLAKQETFSAGLSAFEKEGIQTITTLKDQLVSSRHEQTPAIEARYNAVMARWQKLLADAEDRKQKLLHLQDKYRQIEDLYLTFAKKASAFNSWFENAEEDLTDPVRCNSVEEIKALREAHEQFKASLSAAKADFKGLESLDAQIKSFKVGPNPYTWFTMEALEETWNNLQKIIRERDNDLDKEEHRQEENDLLRKQFAQAANAFHSWLTQTRAAMMEGSGSLEEQLEATKRKAAEVRSQKGHLKKIEDLGAAMEERLILDNRYTEHSTVGLAQQWDQLDQLCMRMQHNLEQQIEARNRSGVSEDALREFSMMFKHFDKDKSGKLDHQEFKSCLRALGYDLPMVEEGQTDPEFQAILDVVDPNRDGFVSLQEYMAFMISRETENVQSSSEVEQAFQALTSGEKQYITANELYQVSGKNNTSQYINIHHSTSRYITVYRGTSLYINVHHSTSLYITVHHCTSQYINVHHGTSQYINLSKWLPAERKRKKSQILNNLGPMNLSLVALNRDLTSVVEDYFIFRDIDSDIEGSESEGEEPSQPLSRRVQSSCLRSLRCGASQSAE</sequence>
<evidence type="ECO:0000256" key="3">
    <source>
        <dbReference type="ARBA" id="ARBA00022837"/>
    </source>
</evidence>
<dbReference type="InterPro" id="IPR018159">
    <property type="entry name" value="Spectrin/alpha-actinin"/>
</dbReference>
<dbReference type="Pfam" id="PF00435">
    <property type="entry name" value="Spectrin"/>
    <property type="match status" value="4"/>
</dbReference>
<keyword evidence="1" id="KW-0479">Metal-binding</keyword>
<evidence type="ECO:0000313" key="6">
    <source>
        <dbReference type="Proteomes" id="UP000694888"/>
    </source>
</evidence>
<dbReference type="Proteomes" id="UP000694888">
    <property type="component" value="Unplaced"/>
</dbReference>
<keyword evidence="2" id="KW-0677">Repeat</keyword>
<keyword evidence="4" id="KW-0009">Actin-binding</keyword>
<name>A0ABM1W317_APLCA</name>
<dbReference type="InterPro" id="IPR014837">
    <property type="entry name" value="EF-hand_Ca_insen"/>
</dbReference>
<dbReference type="SMART" id="SM00150">
    <property type="entry name" value="SPEC"/>
    <property type="match status" value="4"/>
</dbReference>
<dbReference type="SUPFAM" id="SSF47473">
    <property type="entry name" value="EF-hand"/>
    <property type="match status" value="1"/>
</dbReference>
<dbReference type="Gene3D" id="1.10.238.10">
    <property type="entry name" value="EF-hand"/>
    <property type="match status" value="1"/>
</dbReference>
<dbReference type="Pfam" id="PF13499">
    <property type="entry name" value="EF-hand_7"/>
    <property type="match status" value="1"/>
</dbReference>
<feature type="domain" description="EF-hand" evidence="5">
    <location>
        <begin position="469"/>
        <end position="504"/>
    </location>
</feature>
<dbReference type="PROSITE" id="PS50222">
    <property type="entry name" value="EF_HAND_2"/>
    <property type="match status" value="2"/>
</dbReference>
<dbReference type="InterPro" id="IPR018247">
    <property type="entry name" value="EF_Hand_1_Ca_BS"/>
</dbReference>
<proteinExistence type="predicted"/>